<gene>
    <name evidence="5" type="ORF">ADH66_00255</name>
    <name evidence="6" type="ORF">I5Q82_10250</name>
</gene>
<accession>A0A1Z2XLA8</accession>
<dbReference type="InterPro" id="IPR015797">
    <property type="entry name" value="NUDIX_hydrolase-like_dom_sf"/>
</dbReference>
<reference evidence="6 8" key="3">
    <citation type="submission" date="2020-11" db="EMBL/GenBank/DDBJ databases">
        <title>Closed and high quality bacterial genomes of the OMM12 community.</title>
        <authorList>
            <person name="Marbouty M."/>
            <person name="Lamy-Besnier Q."/>
            <person name="Debarbieux L."/>
            <person name="Koszul R."/>
        </authorList>
    </citation>
    <scope>NUCLEOTIDE SEQUENCE [LARGE SCALE GENOMIC DNA]</scope>
    <source>
        <strain evidence="6 8">KB18</strain>
    </source>
</reference>
<dbReference type="PROSITE" id="PS00893">
    <property type="entry name" value="NUDIX_BOX"/>
    <property type="match status" value="1"/>
</dbReference>
<dbReference type="KEGG" id="amur:ADH66_00255"/>
<evidence type="ECO:0000313" key="7">
    <source>
        <dbReference type="Proteomes" id="UP000196710"/>
    </source>
</evidence>
<keyword evidence="7" id="KW-1185">Reference proteome</keyword>
<comment type="similarity">
    <text evidence="3">Belongs to the Nudix hydrolase family.</text>
</comment>
<feature type="domain" description="Nudix hydrolase" evidence="4">
    <location>
        <begin position="29"/>
        <end position="157"/>
    </location>
</feature>
<dbReference type="AlphaFoldDB" id="A0A1Z2XLA8"/>
<name>A0A1Z2XLA8_9FIRM</name>
<dbReference type="EMBL" id="CP065321">
    <property type="protein sequence ID" value="QQR28510.1"/>
    <property type="molecule type" value="Genomic_DNA"/>
</dbReference>
<reference evidence="7" key="2">
    <citation type="submission" date="2017-05" db="EMBL/GenBank/DDBJ databases">
        <title>Improved OligoMM genomes.</title>
        <authorList>
            <person name="Garzetti D."/>
        </authorList>
    </citation>
    <scope>NUCLEOTIDE SEQUENCE [LARGE SCALE GENOMIC DNA]</scope>
    <source>
        <strain evidence="7">KB18</strain>
    </source>
</reference>
<organism evidence="6 8">
    <name type="scientific">Acutalibacter muris</name>
    <dbReference type="NCBI Taxonomy" id="1796620"/>
    <lineage>
        <taxon>Bacteria</taxon>
        <taxon>Bacillati</taxon>
        <taxon>Bacillota</taxon>
        <taxon>Clostridia</taxon>
        <taxon>Eubacteriales</taxon>
        <taxon>Acutalibacteraceae</taxon>
        <taxon>Acutalibacter</taxon>
    </lineage>
</organism>
<evidence type="ECO:0000259" key="4">
    <source>
        <dbReference type="PROSITE" id="PS51462"/>
    </source>
</evidence>
<dbReference type="PRINTS" id="PR00502">
    <property type="entry name" value="NUDIXFAMILY"/>
</dbReference>
<evidence type="ECO:0000313" key="8">
    <source>
        <dbReference type="Proteomes" id="UP000596035"/>
    </source>
</evidence>
<evidence type="ECO:0000256" key="2">
    <source>
        <dbReference type="ARBA" id="ARBA00022801"/>
    </source>
</evidence>
<dbReference type="Proteomes" id="UP000596035">
    <property type="component" value="Chromosome"/>
</dbReference>
<dbReference type="EMBL" id="CP021422">
    <property type="protein sequence ID" value="ASB39221.1"/>
    <property type="molecule type" value="Genomic_DNA"/>
</dbReference>
<sequence length="167" mass="18840">MTELWDIYDGNGNLTGRTQERGDLQTPGDYHLAVTITVVNSKKEVLCTLRSMEKSVYPGVWENPGGGVLSGETSLEAAVRELLEETGISARPQEMVFLARRKAEDFFMDVYGLKRDVSADELTLQPHEVDRAEWVPIDEWEQKARSREILAGEYTDEFFAAVRGLVK</sequence>
<evidence type="ECO:0000313" key="6">
    <source>
        <dbReference type="EMBL" id="QQR28510.1"/>
    </source>
</evidence>
<dbReference type="PANTHER" id="PTHR43046">
    <property type="entry name" value="GDP-MANNOSE MANNOSYL HYDROLASE"/>
    <property type="match status" value="1"/>
</dbReference>
<evidence type="ECO:0000256" key="3">
    <source>
        <dbReference type="RuleBase" id="RU003476"/>
    </source>
</evidence>
<dbReference type="PANTHER" id="PTHR43046:SF2">
    <property type="entry name" value="8-OXO-DGTP DIPHOSPHATASE-RELATED"/>
    <property type="match status" value="1"/>
</dbReference>
<dbReference type="SUPFAM" id="SSF55811">
    <property type="entry name" value="Nudix"/>
    <property type="match status" value="1"/>
</dbReference>
<proteinExistence type="inferred from homology"/>
<dbReference type="InterPro" id="IPR020476">
    <property type="entry name" value="Nudix_hydrolase"/>
</dbReference>
<reference evidence="5" key="1">
    <citation type="journal article" date="2017" name="Genome Announc.">
        <title>High-Quality Whole-Genome Sequences of the Oligo-Mouse-Microbiota Bacterial Community.</title>
        <authorList>
            <person name="Garzetti D."/>
            <person name="Brugiroux S."/>
            <person name="Bunk B."/>
            <person name="Pukall R."/>
            <person name="McCoy K.D."/>
            <person name="Macpherson A.J."/>
            <person name="Stecher B."/>
        </authorList>
    </citation>
    <scope>NUCLEOTIDE SEQUENCE</scope>
    <source>
        <strain evidence="5">KB18</strain>
    </source>
</reference>
<dbReference type="RefSeq" id="WP_066537188.1">
    <property type="nucleotide sequence ID" value="NZ_CP021422.1"/>
</dbReference>
<dbReference type="Proteomes" id="UP000196710">
    <property type="component" value="Chromosome"/>
</dbReference>
<dbReference type="InterPro" id="IPR000086">
    <property type="entry name" value="NUDIX_hydrolase_dom"/>
</dbReference>
<dbReference type="Gene3D" id="3.90.79.10">
    <property type="entry name" value="Nucleoside Triphosphate Pyrophosphohydrolase"/>
    <property type="match status" value="1"/>
</dbReference>
<evidence type="ECO:0000313" key="5">
    <source>
        <dbReference type="EMBL" id="ASB39221.1"/>
    </source>
</evidence>
<evidence type="ECO:0000256" key="1">
    <source>
        <dbReference type="ARBA" id="ARBA00001946"/>
    </source>
</evidence>
<dbReference type="InterPro" id="IPR020084">
    <property type="entry name" value="NUDIX_hydrolase_CS"/>
</dbReference>
<dbReference type="CDD" id="cd04693">
    <property type="entry name" value="NUDIX_Hydrolase"/>
    <property type="match status" value="1"/>
</dbReference>
<comment type="cofactor">
    <cofactor evidence="1">
        <name>Mg(2+)</name>
        <dbReference type="ChEBI" id="CHEBI:18420"/>
    </cofactor>
</comment>
<dbReference type="GO" id="GO:0016787">
    <property type="term" value="F:hydrolase activity"/>
    <property type="evidence" value="ECO:0007669"/>
    <property type="project" value="UniProtKB-KW"/>
</dbReference>
<keyword evidence="2 3" id="KW-0378">Hydrolase</keyword>
<protein>
    <submittedName>
        <fullName evidence="6">NUDIX domain-containing protein</fullName>
    </submittedName>
</protein>
<dbReference type="Pfam" id="PF00293">
    <property type="entry name" value="NUDIX"/>
    <property type="match status" value="1"/>
</dbReference>
<dbReference type="PROSITE" id="PS51462">
    <property type="entry name" value="NUDIX"/>
    <property type="match status" value="1"/>
</dbReference>